<keyword evidence="1" id="KW-0472">Membrane</keyword>
<evidence type="ECO:0000256" key="1">
    <source>
        <dbReference type="SAM" id="Phobius"/>
    </source>
</evidence>
<feature type="transmembrane region" description="Helical" evidence="1">
    <location>
        <begin position="6"/>
        <end position="24"/>
    </location>
</feature>
<dbReference type="STRING" id="150146.SAMN05443667_10717"/>
<evidence type="ECO:0000313" key="3">
    <source>
        <dbReference type="Proteomes" id="UP000198951"/>
    </source>
</evidence>
<dbReference type="OrthoDB" id="1450918at2"/>
<proteinExistence type="predicted"/>
<reference evidence="3" key="1">
    <citation type="submission" date="2016-10" db="EMBL/GenBank/DDBJ databases">
        <authorList>
            <person name="Varghese N."/>
            <person name="Submissions S."/>
        </authorList>
    </citation>
    <scope>NUCLEOTIDE SEQUENCE [LARGE SCALE GENOMIC DNA]</scope>
    <source>
        <strain evidence="3">DSM 22376</strain>
    </source>
</reference>
<dbReference type="EMBL" id="FNRD01000007">
    <property type="protein sequence ID" value="SEA66785.1"/>
    <property type="molecule type" value="Genomic_DNA"/>
</dbReference>
<keyword evidence="3" id="KW-1185">Reference proteome</keyword>
<keyword evidence="1" id="KW-1133">Transmembrane helix</keyword>
<gene>
    <name evidence="2" type="ORF">SAMN05443667_10717</name>
</gene>
<organism evidence="2 3">
    <name type="scientific">Flavobacterium gillisiae</name>
    <dbReference type="NCBI Taxonomy" id="150146"/>
    <lineage>
        <taxon>Bacteria</taxon>
        <taxon>Pseudomonadati</taxon>
        <taxon>Bacteroidota</taxon>
        <taxon>Flavobacteriia</taxon>
        <taxon>Flavobacteriales</taxon>
        <taxon>Flavobacteriaceae</taxon>
        <taxon>Flavobacterium</taxon>
    </lineage>
</organism>
<protein>
    <submittedName>
        <fullName evidence="2">Uncharacterized protein</fullName>
    </submittedName>
</protein>
<accession>A0A1H4D206</accession>
<evidence type="ECO:0000313" key="2">
    <source>
        <dbReference type="EMBL" id="SEA66785.1"/>
    </source>
</evidence>
<keyword evidence="1" id="KW-0812">Transmembrane</keyword>
<dbReference type="Proteomes" id="UP000198951">
    <property type="component" value="Unassembled WGS sequence"/>
</dbReference>
<sequence>MEKIWIIAISLFLIITFLFWKITIGHFKKEYNKKMWKLWGTRTFYWQGVILVSGGVTIVMLFLLKWANVLIF</sequence>
<name>A0A1H4D206_9FLAO</name>
<dbReference type="AlphaFoldDB" id="A0A1H4D206"/>
<feature type="transmembrane region" description="Helical" evidence="1">
    <location>
        <begin position="44"/>
        <end position="64"/>
    </location>
</feature>